<gene>
    <name evidence="11 12" type="primary">lpxB</name>
    <name evidence="12" type="ORF">J5V48_02475</name>
</gene>
<evidence type="ECO:0000256" key="11">
    <source>
        <dbReference type="HAMAP-Rule" id="MF_00392"/>
    </source>
</evidence>
<evidence type="ECO:0000256" key="4">
    <source>
        <dbReference type="ARBA" id="ARBA00020902"/>
    </source>
</evidence>
<evidence type="ECO:0000313" key="12">
    <source>
        <dbReference type="EMBL" id="MBW7569754.1"/>
    </source>
</evidence>
<dbReference type="HAMAP" id="MF_00392">
    <property type="entry name" value="LpxB"/>
    <property type="match status" value="1"/>
</dbReference>
<dbReference type="PANTHER" id="PTHR30372:SF4">
    <property type="entry name" value="LIPID-A-DISACCHARIDE SYNTHASE, MITOCHONDRIAL-RELATED"/>
    <property type="match status" value="1"/>
</dbReference>
<comment type="function">
    <text evidence="1 11">Condensation of UDP-2,3-diacylglucosamine and 2,3-diacylglucosamine-1-phosphate to form lipid A disaccharide, a precursor of lipid A, a phosphorylated glycolipid that anchors the lipopolysaccharide to the outer membrane of the cell.</text>
</comment>
<evidence type="ECO:0000256" key="2">
    <source>
        <dbReference type="ARBA" id="ARBA00007868"/>
    </source>
</evidence>
<dbReference type="Proteomes" id="UP000731465">
    <property type="component" value="Unassembled WGS sequence"/>
</dbReference>
<keyword evidence="13" id="KW-1185">Reference proteome</keyword>
<evidence type="ECO:0000256" key="10">
    <source>
        <dbReference type="ARBA" id="ARBA00048975"/>
    </source>
</evidence>
<evidence type="ECO:0000256" key="8">
    <source>
        <dbReference type="ARBA" id="ARBA00022679"/>
    </source>
</evidence>
<evidence type="ECO:0000313" key="13">
    <source>
        <dbReference type="Proteomes" id="UP000731465"/>
    </source>
</evidence>
<keyword evidence="9 11" id="KW-0443">Lipid metabolism</keyword>
<dbReference type="GO" id="GO:0008915">
    <property type="term" value="F:lipid-A-disaccharide synthase activity"/>
    <property type="evidence" value="ECO:0007669"/>
    <property type="project" value="UniProtKB-EC"/>
</dbReference>
<comment type="caution">
    <text evidence="12">The sequence shown here is derived from an EMBL/GenBank/DDBJ whole genome shotgun (WGS) entry which is preliminary data.</text>
</comment>
<dbReference type="PANTHER" id="PTHR30372">
    <property type="entry name" value="LIPID-A-DISACCHARIDE SYNTHASE"/>
    <property type="match status" value="1"/>
</dbReference>
<dbReference type="EMBL" id="JAGFNY010000004">
    <property type="protein sequence ID" value="MBW7569754.1"/>
    <property type="molecule type" value="Genomic_DNA"/>
</dbReference>
<dbReference type="EC" id="2.4.1.182" evidence="3 11"/>
<dbReference type="RefSeq" id="WP_219936746.1">
    <property type="nucleotide sequence ID" value="NZ_JAGFNY010000004.1"/>
</dbReference>
<proteinExistence type="inferred from homology"/>
<keyword evidence="6 11" id="KW-0441">Lipid A biosynthesis</keyword>
<comment type="pathway">
    <text evidence="11">Bacterial outer membrane biogenesis; LPS lipid A biosynthesis.</text>
</comment>
<accession>A0ABS7DEM7</accession>
<reference evidence="12 13" key="1">
    <citation type="submission" date="2021-03" db="EMBL/GenBank/DDBJ databases">
        <title>Succinivibrio sp. nov. isolated from feces of cow.</title>
        <authorList>
            <person name="Choi J.-Y."/>
        </authorList>
    </citation>
    <scope>NUCLEOTIDE SEQUENCE [LARGE SCALE GENOMIC DNA]</scope>
    <source>
        <strain evidence="12 13">AGMB01872</strain>
    </source>
</reference>
<evidence type="ECO:0000256" key="9">
    <source>
        <dbReference type="ARBA" id="ARBA00023098"/>
    </source>
</evidence>
<evidence type="ECO:0000256" key="6">
    <source>
        <dbReference type="ARBA" id="ARBA00022556"/>
    </source>
</evidence>
<dbReference type="Pfam" id="PF02684">
    <property type="entry name" value="LpxB"/>
    <property type="match status" value="1"/>
</dbReference>
<dbReference type="NCBIfam" id="TIGR00215">
    <property type="entry name" value="lpxB"/>
    <property type="match status" value="1"/>
</dbReference>
<organism evidence="12 13">
    <name type="scientific">Succinivibrio faecicola</name>
    <dbReference type="NCBI Taxonomy" id="2820300"/>
    <lineage>
        <taxon>Bacteria</taxon>
        <taxon>Pseudomonadati</taxon>
        <taxon>Pseudomonadota</taxon>
        <taxon>Gammaproteobacteria</taxon>
        <taxon>Aeromonadales</taxon>
        <taxon>Succinivibrionaceae</taxon>
        <taxon>Succinivibrio</taxon>
    </lineage>
</organism>
<evidence type="ECO:0000256" key="1">
    <source>
        <dbReference type="ARBA" id="ARBA00002056"/>
    </source>
</evidence>
<sequence length="419" mass="46640">MPLSANPHLYALVAGEPSGDTLGAGLMMAIKRRDPLAEFIGIGGPKMIHQGLHSCANMDDLAVMGITEVLLKLPKILKIRTRLVKNILEAKPCVYIGIDLPDFNLYVEQKVKNEEIPTVHYVSPSVWAWREGRITKIKAACDEILALLPFEPEFYAKHQMSCTYVGHTLANMIPLHVSQQNARERISLEKSSVEPVKDKVMAILPGSRKGIITKMLPIYAHTVRLVKKKLPNTVFICTVPSYKTAELVKDLWLEVAPDLSLTVFVGNTQDVIASADAALLTCGTIALETMLLKTPFAVAYKVSAISALIARRLLKIDTYSLPNLIAKNRVVKEFIQEKCTSKNLSDEMVNLLNSDNLLMKKQFTDIHQCMRCNSDELACDAVFKVISNHAKKQAEKELLEKQLQVNQDASKQQADKKQP</sequence>
<dbReference type="SUPFAM" id="SSF53756">
    <property type="entry name" value="UDP-Glycosyltransferase/glycogen phosphorylase"/>
    <property type="match status" value="1"/>
</dbReference>
<comment type="similarity">
    <text evidence="2 11">Belongs to the LpxB family.</text>
</comment>
<evidence type="ECO:0000256" key="5">
    <source>
        <dbReference type="ARBA" id="ARBA00022516"/>
    </source>
</evidence>
<name>A0ABS7DEM7_9GAMM</name>
<keyword evidence="5 11" id="KW-0444">Lipid biosynthesis</keyword>
<protein>
    <recommendedName>
        <fullName evidence="4 11">Lipid-A-disaccharide synthase</fullName>
        <ecNumber evidence="3 11">2.4.1.182</ecNumber>
    </recommendedName>
</protein>
<comment type="catalytic activity">
    <reaction evidence="10 11">
        <text>a lipid X + a UDP-2-N,3-O-bis[(3R)-3-hydroxyacyl]-alpha-D-glucosamine = a lipid A disaccharide + UDP + H(+)</text>
        <dbReference type="Rhea" id="RHEA:67828"/>
        <dbReference type="ChEBI" id="CHEBI:15378"/>
        <dbReference type="ChEBI" id="CHEBI:58223"/>
        <dbReference type="ChEBI" id="CHEBI:137748"/>
        <dbReference type="ChEBI" id="CHEBI:176338"/>
        <dbReference type="ChEBI" id="CHEBI:176343"/>
        <dbReference type="EC" id="2.4.1.182"/>
    </reaction>
</comment>
<evidence type="ECO:0000256" key="7">
    <source>
        <dbReference type="ARBA" id="ARBA00022676"/>
    </source>
</evidence>
<evidence type="ECO:0000256" key="3">
    <source>
        <dbReference type="ARBA" id="ARBA00012687"/>
    </source>
</evidence>
<keyword evidence="8 11" id="KW-0808">Transferase</keyword>
<keyword evidence="7 11" id="KW-0328">Glycosyltransferase</keyword>
<dbReference type="InterPro" id="IPR003835">
    <property type="entry name" value="Glyco_trans_19"/>
</dbReference>